<evidence type="ECO:0000256" key="7">
    <source>
        <dbReference type="SAM" id="MobiDB-lite"/>
    </source>
</evidence>
<sequence>MAPDRGPRHSYESDAARDDGDNGLEHETSRSVAREPIGQEPSPEFLAKMSEQPQFTVRALVMGIVIGILIAFSNTYFGLQTGWISGMAMPSALIGFAYFKGLRALASRAGEPFMRMGLGEGFSEVENVLVQTVAGSVGTMPLGCGFVGVVPALEFLLKPEETPKSNLHDTDMLALLAEGEKTGGIHLPMGKLLLWALGLCFFGVVIAVPLRKEVIVREKLKFPSGTATALMIGVLHGGTRTGAEGNIEQHAARQRKRNNANADDEESRGLLSDGSPAAGHDQWQGDGGPLRKRDSAAARKDWRKQIQLLTASFGISGLYTFISYFIPQLHSIPILGLHMSQVWVWNLNPSPAYVGQGIIMGPATTIHMLLGALLGWAVLSPMAKSEGWAPGPVSDWNTGSKGWIVWVSLAIMLADAIVSLGWLILRPTIYYSRLYGPGIIKGVRDKGIQRCLQDVARPMMRGYSPVNLDEDATDTNGIRNTKSAPMDDEEEYDAPPEHRIGVKTTSVGTVLTLVFCIFAVQYSFPGIISIGLTMLALVLALLLSIMGVRALGETDLNPVSGISKLTQLIFAAVVPPGAKNAVTINLIAGAVSEAGALQAGDLLQDLKCGHLLGASPKAQFWGQLIGSGIGAVVSALVYRLYTSVYQIPGGLFQVPTGFVWIFTARLVTGQGLPPKTAEFAAGAAVIFSLLTALRIYGNSIKAKWVPYVPGGIAVAVGMYNTPSFTLARTVGGVMAWWWTGWKGREETPMIVLASGLILGEGLLSIVNLALASAKVPHLG</sequence>
<protein>
    <submittedName>
        <fullName evidence="9">Oligopeptide transporter</fullName>
    </submittedName>
</protein>
<feature type="transmembrane region" description="Helical" evidence="8">
    <location>
        <begin position="620"/>
        <end position="641"/>
    </location>
</feature>
<keyword evidence="4 8" id="KW-0812">Transmembrane</keyword>
<feature type="transmembrane region" description="Helical" evidence="8">
    <location>
        <begin position="55"/>
        <end position="77"/>
    </location>
</feature>
<feature type="transmembrane region" description="Helical" evidence="8">
    <location>
        <begin position="526"/>
        <end position="548"/>
    </location>
</feature>
<dbReference type="NCBIfam" id="TIGR00728">
    <property type="entry name" value="OPT_sfam"/>
    <property type="match status" value="1"/>
</dbReference>
<accession>A0AAI8W120</accession>
<feature type="transmembrane region" description="Helical" evidence="8">
    <location>
        <begin position="500"/>
        <end position="520"/>
    </location>
</feature>
<dbReference type="InterPro" id="IPR004813">
    <property type="entry name" value="OPT"/>
</dbReference>
<organism evidence="9 10">
    <name type="scientific">Lecanosticta acicola</name>
    <dbReference type="NCBI Taxonomy" id="111012"/>
    <lineage>
        <taxon>Eukaryota</taxon>
        <taxon>Fungi</taxon>
        <taxon>Dikarya</taxon>
        <taxon>Ascomycota</taxon>
        <taxon>Pezizomycotina</taxon>
        <taxon>Dothideomycetes</taxon>
        <taxon>Dothideomycetidae</taxon>
        <taxon>Mycosphaerellales</taxon>
        <taxon>Mycosphaerellaceae</taxon>
        <taxon>Lecanosticta</taxon>
    </lineage>
</organism>
<feature type="transmembrane region" description="Helical" evidence="8">
    <location>
        <begin position="403"/>
        <end position="425"/>
    </location>
</feature>
<dbReference type="GO" id="GO:0000329">
    <property type="term" value="C:fungal-type vacuole membrane"/>
    <property type="evidence" value="ECO:0007669"/>
    <property type="project" value="TreeGrafter"/>
</dbReference>
<dbReference type="InterPro" id="IPR045035">
    <property type="entry name" value="YSL-like"/>
</dbReference>
<keyword evidence="6 8" id="KW-0472">Membrane</keyword>
<feature type="transmembrane region" description="Helical" evidence="8">
    <location>
        <begin position="83"/>
        <end position="106"/>
    </location>
</feature>
<comment type="similarity">
    <text evidence="2">Belongs to the oligopeptide OPT transporter family.</text>
</comment>
<keyword evidence="10" id="KW-1185">Reference proteome</keyword>
<feature type="transmembrane region" description="Helical" evidence="8">
    <location>
        <begin position="360"/>
        <end position="383"/>
    </location>
</feature>
<keyword evidence="5 8" id="KW-1133">Transmembrane helix</keyword>
<proteinExistence type="inferred from homology"/>
<feature type="compositionally biased region" description="Polar residues" evidence="7">
    <location>
        <begin position="474"/>
        <end position="483"/>
    </location>
</feature>
<reference evidence="9" key="1">
    <citation type="submission" date="2023-11" db="EMBL/GenBank/DDBJ databases">
        <authorList>
            <person name="Alioto T."/>
            <person name="Alioto T."/>
            <person name="Gomez Garrido J."/>
        </authorList>
    </citation>
    <scope>NUCLEOTIDE SEQUENCE</scope>
</reference>
<dbReference type="PANTHER" id="PTHR31645">
    <property type="entry name" value="OLIGOPEPTIDE TRANSPORTER YGL114W-RELATED"/>
    <property type="match status" value="1"/>
</dbReference>
<dbReference type="PANTHER" id="PTHR31645:SF0">
    <property type="entry name" value="OLIGOPEPTIDE TRANSPORTER YGL114W-RELATED"/>
    <property type="match status" value="1"/>
</dbReference>
<feature type="transmembrane region" description="Helical" evidence="8">
    <location>
        <begin position="192"/>
        <end position="210"/>
    </location>
</feature>
<evidence type="ECO:0000256" key="2">
    <source>
        <dbReference type="ARBA" id="ARBA00008807"/>
    </source>
</evidence>
<evidence type="ECO:0000256" key="3">
    <source>
        <dbReference type="ARBA" id="ARBA00022448"/>
    </source>
</evidence>
<feature type="region of interest" description="Disordered" evidence="7">
    <location>
        <begin position="474"/>
        <end position="494"/>
    </location>
</feature>
<dbReference type="AlphaFoldDB" id="A0AAI8W120"/>
<name>A0AAI8W120_9PEZI</name>
<evidence type="ECO:0000256" key="6">
    <source>
        <dbReference type="ARBA" id="ARBA00023136"/>
    </source>
</evidence>
<keyword evidence="3" id="KW-0813">Transport</keyword>
<dbReference type="Proteomes" id="UP001296104">
    <property type="component" value="Unassembled WGS sequence"/>
</dbReference>
<gene>
    <name evidence="9" type="ORF">LECACI_7A000409</name>
</gene>
<feature type="transmembrane region" description="Helical" evidence="8">
    <location>
        <begin position="750"/>
        <end position="770"/>
    </location>
</feature>
<feature type="transmembrane region" description="Helical" evidence="8">
    <location>
        <begin position="679"/>
        <end position="697"/>
    </location>
</feature>
<feature type="transmembrane region" description="Helical" evidence="8">
    <location>
        <begin position="308"/>
        <end position="326"/>
    </location>
</feature>
<feature type="region of interest" description="Disordered" evidence="7">
    <location>
        <begin position="249"/>
        <end position="296"/>
    </location>
</feature>
<comment type="caution">
    <text evidence="9">The sequence shown here is derived from an EMBL/GenBank/DDBJ whole genome shotgun (WGS) entry which is preliminary data.</text>
</comment>
<evidence type="ECO:0000256" key="4">
    <source>
        <dbReference type="ARBA" id="ARBA00022692"/>
    </source>
</evidence>
<evidence type="ECO:0000256" key="5">
    <source>
        <dbReference type="ARBA" id="ARBA00022989"/>
    </source>
</evidence>
<dbReference type="GO" id="GO:0035673">
    <property type="term" value="F:oligopeptide transmembrane transporter activity"/>
    <property type="evidence" value="ECO:0007669"/>
    <property type="project" value="InterPro"/>
</dbReference>
<feature type="region of interest" description="Disordered" evidence="7">
    <location>
        <begin position="1"/>
        <end position="39"/>
    </location>
</feature>
<evidence type="ECO:0000256" key="1">
    <source>
        <dbReference type="ARBA" id="ARBA00004141"/>
    </source>
</evidence>
<feature type="transmembrane region" description="Helical" evidence="8">
    <location>
        <begin position="647"/>
        <end position="667"/>
    </location>
</feature>
<comment type="subcellular location">
    <subcellularLocation>
        <location evidence="1">Membrane</location>
        <topology evidence="1">Multi-pass membrane protein</topology>
    </subcellularLocation>
</comment>
<feature type="transmembrane region" description="Helical" evidence="8">
    <location>
        <begin position="127"/>
        <end position="153"/>
    </location>
</feature>
<dbReference type="Pfam" id="PF03169">
    <property type="entry name" value="OPT"/>
    <property type="match status" value="1"/>
</dbReference>
<evidence type="ECO:0000256" key="8">
    <source>
        <dbReference type="SAM" id="Phobius"/>
    </source>
</evidence>
<evidence type="ECO:0000313" key="10">
    <source>
        <dbReference type="Proteomes" id="UP001296104"/>
    </source>
</evidence>
<dbReference type="EMBL" id="CAVMBE010000001">
    <property type="protein sequence ID" value="CAK3769269.1"/>
    <property type="molecule type" value="Genomic_DNA"/>
</dbReference>
<evidence type="ECO:0000313" key="9">
    <source>
        <dbReference type="EMBL" id="CAK3769269.1"/>
    </source>
</evidence>
<feature type="compositionally biased region" description="Basic and acidic residues" evidence="7">
    <location>
        <begin position="1"/>
        <end position="33"/>
    </location>
</feature>